<dbReference type="SUPFAM" id="SSF52540">
    <property type="entry name" value="P-loop containing nucleoside triphosphate hydrolases"/>
    <property type="match status" value="2"/>
</dbReference>
<dbReference type="GO" id="GO:0007059">
    <property type="term" value="P:chromosome segregation"/>
    <property type="evidence" value="ECO:0007669"/>
    <property type="project" value="UniProtKB-KW"/>
</dbReference>
<dbReference type="InterPro" id="IPR027417">
    <property type="entry name" value="P-loop_NTPase"/>
</dbReference>
<feature type="domain" description="FtsK" evidence="6">
    <location>
        <begin position="996"/>
        <end position="1184"/>
    </location>
</feature>
<feature type="transmembrane region" description="Helical" evidence="5">
    <location>
        <begin position="231"/>
        <end position="251"/>
    </location>
</feature>
<keyword evidence="3 4" id="KW-0067">ATP-binding</keyword>
<dbReference type="Gene3D" id="3.40.50.300">
    <property type="entry name" value="P-loop containing nucleotide triphosphate hydrolases"/>
    <property type="match status" value="2"/>
</dbReference>
<evidence type="ECO:0000256" key="1">
    <source>
        <dbReference type="ARBA" id="ARBA00022737"/>
    </source>
</evidence>
<dbReference type="InterPro" id="IPR003593">
    <property type="entry name" value="AAA+_ATPase"/>
</dbReference>
<dbReference type="InterPro" id="IPR002543">
    <property type="entry name" value="FtsK_dom"/>
</dbReference>
<keyword evidence="1" id="KW-0677">Repeat</keyword>
<keyword evidence="8" id="KW-1185">Reference proteome</keyword>
<evidence type="ECO:0000313" key="8">
    <source>
        <dbReference type="Proteomes" id="UP000245433"/>
    </source>
</evidence>
<evidence type="ECO:0000256" key="3">
    <source>
        <dbReference type="ARBA" id="ARBA00022840"/>
    </source>
</evidence>
<dbReference type="GO" id="GO:0003677">
    <property type="term" value="F:DNA binding"/>
    <property type="evidence" value="ECO:0007669"/>
    <property type="project" value="InterPro"/>
</dbReference>
<keyword evidence="2 4" id="KW-0547">Nucleotide-binding</keyword>
<accession>A0A2U1D9F4</accession>
<keyword evidence="5" id="KW-0472">Membrane</keyword>
<dbReference type="RefSeq" id="WP_165806774.1">
    <property type="nucleotide sequence ID" value="NZ_CAKOEX010000006.1"/>
</dbReference>
<evidence type="ECO:0000259" key="6">
    <source>
        <dbReference type="PROSITE" id="PS50901"/>
    </source>
</evidence>
<dbReference type="GO" id="GO:0005524">
    <property type="term" value="F:ATP binding"/>
    <property type="evidence" value="ECO:0007669"/>
    <property type="project" value="UniProtKB-UniRule"/>
</dbReference>
<dbReference type="InterPro" id="IPR050206">
    <property type="entry name" value="FtsK/SpoIIIE/SftA"/>
</dbReference>
<gene>
    <name evidence="7" type="ORF">C7384_10410</name>
</gene>
<proteinExistence type="predicted"/>
<dbReference type="EMBL" id="QEKT01000004">
    <property type="protein sequence ID" value="PVY84268.1"/>
    <property type="molecule type" value="Genomic_DNA"/>
</dbReference>
<protein>
    <submittedName>
        <fullName evidence="7">S-DNA-T family DNA segregation ATPase FtsK/SpoIIIE</fullName>
    </submittedName>
</protein>
<reference evidence="7 8" key="1">
    <citation type="submission" date="2018-04" db="EMBL/GenBank/DDBJ databases">
        <title>Genomic Encyclopedia of Type Strains, Phase IV (KMG-IV): sequencing the most valuable type-strain genomes for metagenomic binning, comparative biology and taxonomic classification.</title>
        <authorList>
            <person name="Goeker M."/>
        </authorList>
    </citation>
    <scope>NUCLEOTIDE SEQUENCE [LARGE SCALE GENOMIC DNA]</scope>
    <source>
        <strain evidence="7 8">DSM 28795</strain>
    </source>
</reference>
<dbReference type="Pfam" id="PF01580">
    <property type="entry name" value="FtsK_SpoIIIE"/>
    <property type="match status" value="2"/>
</dbReference>
<dbReference type="GO" id="GO:0016020">
    <property type="term" value="C:membrane"/>
    <property type="evidence" value="ECO:0007669"/>
    <property type="project" value="UniProtKB-SubCell"/>
</dbReference>
<comment type="caution">
    <text evidence="7">The sequence shown here is derived from an EMBL/GenBank/DDBJ whole genome shotgun (WGS) entry which is preliminary data.</text>
</comment>
<feature type="transmembrane region" description="Helical" evidence="5">
    <location>
        <begin position="257"/>
        <end position="278"/>
    </location>
</feature>
<feature type="domain" description="FtsK" evidence="6">
    <location>
        <begin position="648"/>
        <end position="852"/>
    </location>
</feature>
<organism evidence="7 8">
    <name type="scientific">Convivina intestini</name>
    <dbReference type="NCBI Taxonomy" id="1505726"/>
    <lineage>
        <taxon>Bacteria</taxon>
        <taxon>Bacillati</taxon>
        <taxon>Bacillota</taxon>
        <taxon>Bacilli</taxon>
        <taxon>Lactobacillales</taxon>
        <taxon>Lactobacillaceae</taxon>
        <taxon>Convivina</taxon>
    </lineage>
</organism>
<feature type="binding site" evidence="4">
    <location>
        <begin position="668"/>
        <end position="675"/>
    </location>
    <ligand>
        <name>ATP</name>
        <dbReference type="ChEBI" id="CHEBI:30616"/>
    </ligand>
</feature>
<dbReference type="PROSITE" id="PS50901">
    <property type="entry name" value="FTSK"/>
    <property type="match status" value="2"/>
</dbReference>
<dbReference type="NCBIfam" id="TIGR03928">
    <property type="entry name" value="T7_EssCb_Firm"/>
    <property type="match status" value="1"/>
</dbReference>
<keyword evidence="5" id="KW-1133">Transmembrane helix</keyword>
<evidence type="ECO:0000256" key="2">
    <source>
        <dbReference type="ARBA" id="ARBA00022741"/>
    </source>
</evidence>
<evidence type="ECO:0000256" key="5">
    <source>
        <dbReference type="SAM" id="Phobius"/>
    </source>
</evidence>
<evidence type="ECO:0000313" key="7">
    <source>
        <dbReference type="EMBL" id="PVY84268.1"/>
    </source>
</evidence>
<feature type="binding site" evidence="4">
    <location>
        <begin position="1015"/>
        <end position="1022"/>
    </location>
    <ligand>
        <name>ATP</name>
        <dbReference type="ChEBI" id="CHEBI:30616"/>
    </ligand>
</feature>
<dbReference type="InterPro" id="IPR023839">
    <property type="entry name" value="Firmicutes_EssC_C"/>
</dbReference>
<evidence type="ECO:0000256" key="4">
    <source>
        <dbReference type="PROSITE-ProRule" id="PRU00289"/>
    </source>
</evidence>
<dbReference type="PANTHER" id="PTHR22683:SF1">
    <property type="entry name" value="TYPE VII SECRETION SYSTEM PROTEIN ESSC"/>
    <property type="match status" value="1"/>
</dbReference>
<dbReference type="CDD" id="cd01127">
    <property type="entry name" value="TrwB_TraG_TraD_VirD4"/>
    <property type="match status" value="1"/>
</dbReference>
<dbReference type="PANTHER" id="PTHR22683">
    <property type="entry name" value="SPORULATION PROTEIN RELATED"/>
    <property type="match status" value="1"/>
</dbReference>
<keyword evidence="5" id="KW-0812">Transmembrane</keyword>
<dbReference type="Proteomes" id="UP000245433">
    <property type="component" value="Unassembled WGS sequence"/>
</dbReference>
<sequence length="1476" mass="169277">MQKAVNLFKIYYWDTVFWQGELSVAQSERKLPTGQRVWLKQGQVRLDEGEPIKFGQVIPLSIGYLVVLVATEQMILSFVQPSDQRLLISGKDAFGHLVGINEYFNQIIYVSPALKAGTYHLQIPEIAANQQIYLNGSVISVGRDKIDFEPGDMLFCNELLITNEGSQWLVAIVCGRCRYDSKRLIPQQRRQWPPKNFPYHYPRPRLLLAPPSDDIELKTPQPMTTRSNTGLWRTIIPALGMLLASGVLVLVSHQNPIMMITMIIMAVVTIGLSLTEYFKNKRQQKRQRQADDKNYWQYLYRQCARLSHLQHQEKNRLADRYPEFRQLMIMADTYDSRIYERLPNREDFLTIRVGTGRVVSQCHFQYQDDDLKTTGIWVKIRKAVLKPHQYLAHAPITLNLQTNVGLAAEYPIARYIVKNWLLQLAFFHSYQHVQFLIFLPYKEQKFWWPLRWLKQFDLSEINLRGFVYDERSQQLILNAFQQVLNQRQAQVKAAKGRQVEFAIHYLLVVLEDKWLLQHPIYPLLLSDLRFLGVSIVWVQANREQLPAELDTLLTYNNTLVGEMLTKGDACQQSFAALPLSSSFCQRRFIRNLANLIHPQLEQQDLPLMISFLDMYQVNWVKELKIAQRWQKADPSQSLAVPLGLGRTNQVLELDLHESQHGPHSLVAGTTGSGKSELLQSYLLSLAVNFSPEDVGFITIDFKGGGLANLLSECPHLLDSITNLDGSLLNRTLLSIQAELHKRQQLFKKYHVNNINDYMVAYRSGRRGTNSVLLEAPKKPLPHLFLVADEFAELKAQKPEFMQKLISVARIGRSLGIHLVLATQKPSGIVDEQIWSNMNCKLALKVQNQADSNEILKTPDAADIVETGRAYLQIGNNERYELFQSAWSGAQYRPKKLKSMSTADDIWLINCFGQTQAIKPLENATQLREEASSTQLHAILGEIQRVQAQSQYQLPDKPWLPPLPRKINLDSIDYEQNWQKNLNLKVPMGWIDLPAQQEQIIWYFDIQQAEHTIILGSVGTGKSTFLQTLIMTLAQQNNPQQLQFNLFDFSHNGLDLFNSLPHVRDVCSLENPEKCLKLMRYLCQEVKSRQTLLQQYQVTNWQQYCQQVKEPEAIQVIVLDGYDNLHDADFEQEFEQGLIQLLKAGSRLGMYLLLTGLRENSLRLALSSLVSHKLIYYLNDEHSVYHLLGGERLPVENIPGRLQFKHKGQVVTAQTGLVANTKNRLSTLQTMVKSLAHAWPGPVPAAIPMVPPQLNFKKFWTQSAVQSMLKKGRLPFGLEVEEAKICSFSLTQHGVYPLIYDGLVQRDGLHQIILRTLTSLPKKWQGLVLDVNDELHDCYVKQRIARQTIAAKMQDLVAIVKQGLVENDFDRYKIVYITDLRGLIQLGISAKQLELLFQQGKRFGIHFLLMVDSTYLNTNYDPISRLVKSNFTVGLYGGNLANQNYLSVPFRGKPIQLADDEMYAINHRQVQRIKLAT</sequence>
<dbReference type="SMART" id="SM00382">
    <property type="entry name" value="AAA"/>
    <property type="match status" value="2"/>
</dbReference>
<name>A0A2U1D9F4_9LACO</name>